<organism evidence="1 2">
    <name type="scientific">Stephania cephalantha</name>
    <dbReference type="NCBI Taxonomy" id="152367"/>
    <lineage>
        <taxon>Eukaryota</taxon>
        <taxon>Viridiplantae</taxon>
        <taxon>Streptophyta</taxon>
        <taxon>Embryophyta</taxon>
        <taxon>Tracheophyta</taxon>
        <taxon>Spermatophyta</taxon>
        <taxon>Magnoliopsida</taxon>
        <taxon>Ranunculales</taxon>
        <taxon>Menispermaceae</taxon>
        <taxon>Menispermoideae</taxon>
        <taxon>Cissampelideae</taxon>
        <taxon>Stephania</taxon>
    </lineage>
</organism>
<accession>A0AAP0HMR2</accession>
<protein>
    <submittedName>
        <fullName evidence="1">Uncharacterized protein</fullName>
    </submittedName>
</protein>
<keyword evidence="2" id="KW-1185">Reference proteome</keyword>
<dbReference type="AlphaFoldDB" id="A0AAP0HMR2"/>
<dbReference type="Proteomes" id="UP001419268">
    <property type="component" value="Unassembled WGS sequence"/>
</dbReference>
<sequence length="68" mass="7712">MHPVRNDSEDVYHFGSRLRPDIGFYVITSGARTLGEIYERALSHKTYYLRKVADGTPLGQALTLEQVT</sequence>
<evidence type="ECO:0000313" key="1">
    <source>
        <dbReference type="EMBL" id="KAK9094453.1"/>
    </source>
</evidence>
<evidence type="ECO:0000313" key="2">
    <source>
        <dbReference type="Proteomes" id="UP001419268"/>
    </source>
</evidence>
<comment type="caution">
    <text evidence="1">The sequence shown here is derived from an EMBL/GenBank/DDBJ whole genome shotgun (WGS) entry which is preliminary data.</text>
</comment>
<gene>
    <name evidence="1" type="ORF">Scep_025922</name>
</gene>
<dbReference type="EMBL" id="JBBNAG010000011">
    <property type="protein sequence ID" value="KAK9094453.1"/>
    <property type="molecule type" value="Genomic_DNA"/>
</dbReference>
<proteinExistence type="predicted"/>
<name>A0AAP0HMR2_9MAGN</name>
<reference evidence="1 2" key="1">
    <citation type="submission" date="2024-01" db="EMBL/GenBank/DDBJ databases">
        <title>Genome assemblies of Stephania.</title>
        <authorList>
            <person name="Yang L."/>
        </authorList>
    </citation>
    <scope>NUCLEOTIDE SEQUENCE [LARGE SCALE GENOMIC DNA]</scope>
    <source>
        <strain evidence="1">JXDWG</strain>
        <tissue evidence="1">Leaf</tissue>
    </source>
</reference>